<accession>A0ABW4U8G5</accession>
<sequence>MEDEGTCAVTALDFQVIRSAFRKLVAQGLLPEDGRISLVERLVKDLTGTTTVADRGQ</sequence>
<reference evidence="2" key="1">
    <citation type="journal article" date="2019" name="Int. J. Syst. Evol. Microbiol.">
        <title>The Global Catalogue of Microorganisms (GCM) 10K type strain sequencing project: providing services to taxonomists for standard genome sequencing and annotation.</title>
        <authorList>
            <consortium name="The Broad Institute Genomics Platform"/>
            <consortium name="The Broad Institute Genome Sequencing Center for Infectious Disease"/>
            <person name="Wu L."/>
            <person name="Ma J."/>
        </authorList>
    </citation>
    <scope>NUCLEOTIDE SEQUENCE [LARGE SCALE GENOMIC DNA]</scope>
    <source>
        <strain evidence="2">CGMCC 1.16225</strain>
    </source>
</reference>
<dbReference type="RefSeq" id="WP_379098958.1">
    <property type="nucleotide sequence ID" value="NZ_JBHUGZ010000010.1"/>
</dbReference>
<gene>
    <name evidence="1" type="ORF">ACFSOZ_14420</name>
</gene>
<dbReference type="Proteomes" id="UP001597405">
    <property type="component" value="Unassembled WGS sequence"/>
</dbReference>
<evidence type="ECO:0000313" key="1">
    <source>
        <dbReference type="EMBL" id="MFD1983852.1"/>
    </source>
</evidence>
<proteinExistence type="predicted"/>
<comment type="caution">
    <text evidence="1">The sequence shown here is derived from an EMBL/GenBank/DDBJ whole genome shotgun (WGS) entry which is preliminary data.</text>
</comment>
<dbReference type="EMBL" id="JBHUGZ010000010">
    <property type="protein sequence ID" value="MFD1983852.1"/>
    <property type="molecule type" value="Genomic_DNA"/>
</dbReference>
<name>A0ABW4U8G5_9HYPH</name>
<evidence type="ECO:0000313" key="2">
    <source>
        <dbReference type="Proteomes" id="UP001597405"/>
    </source>
</evidence>
<organism evidence="1 2">
    <name type="scientific">Mesorhizobium newzealandense</name>
    <dbReference type="NCBI Taxonomy" id="1300302"/>
    <lineage>
        <taxon>Bacteria</taxon>
        <taxon>Pseudomonadati</taxon>
        <taxon>Pseudomonadota</taxon>
        <taxon>Alphaproteobacteria</taxon>
        <taxon>Hyphomicrobiales</taxon>
        <taxon>Phyllobacteriaceae</taxon>
        <taxon>Mesorhizobium</taxon>
    </lineage>
</organism>
<protein>
    <submittedName>
        <fullName evidence="1">Uncharacterized protein</fullName>
    </submittedName>
</protein>
<keyword evidence="2" id="KW-1185">Reference proteome</keyword>